<evidence type="ECO:0000313" key="3">
    <source>
        <dbReference type="Proteomes" id="UP001652503"/>
    </source>
</evidence>
<reference evidence="2 3" key="1">
    <citation type="submission" date="2022-10" db="EMBL/GenBank/DDBJ databases">
        <title>Defluviimonas sp. nov., isolated from ocean surface water.</title>
        <authorList>
            <person name="He W."/>
            <person name="Wang L."/>
            <person name="Zhang D.-F."/>
        </authorList>
    </citation>
    <scope>NUCLEOTIDE SEQUENCE [LARGE SCALE GENOMIC DNA]</scope>
    <source>
        <strain evidence="2 3">WL0075</strain>
    </source>
</reference>
<organism evidence="2 3">
    <name type="scientific">Albidovulum sediminicola</name>
    <dbReference type="NCBI Taxonomy" id="2984331"/>
    <lineage>
        <taxon>Bacteria</taxon>
        <taxon>Pseudomonadati</taxon>
        <taxon>Pseudomonadota</taxon>
        <taxon>Alphaproteobacteria</taxon>
        <taxon>Rhodobacterales</taxon>
        <taxon>Paracoccaceae</taxon>
        <taxon>Albidovulum</taxon>
    </lineage>
</organism>
<dbReference type="EMBL" id="JAOWLA010000010">
    <property type="protein sequence ID" value="MCV2865412.1"/>
    <property type="molecule type" value="Genomic_DNA"/>
</dbReference>
<proteinExistence type="predicted"/>
<dbReference type="SUPFAM" id="SSF53474">
    <property type="entry name" value="alpha/beta-Hydrolases"/>
    <property type="match status" value="1"/>
</dbReference>
<dbReference type="InterPro" id="IPR029058">
    <property type="entry name" value="AB_hydrolase_fold"/>
</dbReference>
<dbReference type="Proteomes" id="UP001652503">
    <property type="component" value="Unassembled WGS sequence"/>
</dbReference>
<dbReference type="PANTHER" id="PTHR33840:SF1">
    <property type="entry name" value="TLE1 PHOSPHOLIPASE DOMAIN-CONTAINING PROTEIN"/>
    <property type="match status" value="1"/>
</dbReference>
<sequence>MRDVARRLWGLLRLGRRAAVEVRAPARGRGPTDHVILIDGTMSSLDFGQETNIGRIYRTLRAVPQSARVSLYYEPGVQWRSWRDARDVAMGKGINRQIQRAYGWLATRYRPGDRVFLFGFSRGAFAVRSLAGIIDAVGLLRADCAIERNVQLAYRYYRRADRSAARDIFVRKTCHEKVSIEMIGVFDTVKALGLRLPFLWSWTEPQHEFHSHALGPHIRHGYHALALDETRAAYDPLLWDTTAGAAPGQVEQVWFRGTHGDIGGQVGEYQSARPLTNIPLVWMLEKAEARGLVLPIDWRGDFPTDVKAPSVGSWTGWGKAFLLRAKREIGRDPSEALHPSVRSVARGARGDLARLMHEV</sequence>
<feature type="domain" description="T6SS Phospholipase effector Tle1-like catalytic" evidence="1">
    <location>
        <begin position="35"/>
        <end position="285"/>
    </location>
</feature>
<dbReference type="Pfam" id="PF09994">
    <property type="entry name" value="T6SS_Tle1-like_cat"/>
    <property type="match status" value="1"/>
</dbReference>
<evidence type="ECO:0000259" key="1">
    <source>
        <dbReference type="Pfam" id="PF09994"/>
    </source>
</evidence>
<comment type="caution">
    <text evidence="2">The sequence shown here is derived from an EMBL/GenBank/DDBJ whole genome shotgun (WGS) entry which is preliminary data.</text>
</comment>
<dbReference type="InterPro" id="IPR018712">
    <property type="entry name" value="Tle1-like_cat"/>
</dbReference>
<accession>A0ABT2Z2S7</accession>
<protein>
    <submittedName>
        <fullName evidence="2">DUF2235 domain-containing protein</fullName>
    </submittedName>
</protein>
<keyword evidence="3" id="KW-1185">Reference proteome</keyword>
<name>A0ABT2Z2S7_9RHOB</name>
<evidence type="ECO:0000313" key="2">
    <source>
        <dbReference type="EMBL" id="MCV2865412.1"/>
    </source>
</evidence>
<gene>
    <name evidence="2" type="ORF">OE647_11815</name>
</gene>
<dbReference type="RefSeq" id="WP_263721934.1">
    <property type="nucleotide sequence ID" value="NZ_JAOWLA010000010.1"/>
</dbReference>
<dbReference type="PANTHER" id="PTHR33840">
    <property type="match status" value="1"/>
</dbReference>